<dbReference type="Proteomes" id="UP000292702">
    <property type="component" value="Unassembled WGS sequence"/>
</dbReference>
<dbReference type="EMBL" id="RWJN01000108">
    <property type="protein sequence ID" value="TCD67146.1"/>
    <property type="molecule type" value="Genomic_DNA"/>
</dbReference>
<dbReference type="AlphaFoldDB" id="A0A4R0RI67"/>
<dbReference type="OrthoDB" id="3222645at2759"/>
<sequence>MLMNSLWNLIDWLLPSIRLPDDLAHVYRDPEALSSVSHHHHRASIHSTHSSCNSTPSQQTRDGNPFSQAYQLASRPAIAPPSSASHEAGAGSRGGAASEWHRERDTRSGEREYREREREKERVERERQAAQQQAEKEGMLKKIRALEGQVDKLTRELRASREDNMAIQKISSKDYIPPPLSVPAVPPSDPNALRAAYDSLLSMHTHTHNTLAERTEELASLNSFLSKTDDFSGAQLIQALRDLNAEIVHLSASMADELTSPASSFAPYRFDPTTHHSSQKAKELVAGMIGVGATKWLLARQQTEDLATVLQFAIQAWEVSCVGRAMDSFCYGLPREVDQFLSLLFEQMHQTEPQPTTSRWRALTYAHTRELLASSSNPQKPPPSPFQTLSDHNARGLLSILALCNFTSLPREALLARWGAHLLRISERAERLAEVIREGVMSAGFEVMWVKPAGPGEGQRSAPFDGEWMEDVYERAGTGNAQGMGVMCTIEFGLMLVQKGASSERNSFDEPRPNEHTNGSAKAHYGMNGHGSANGHARITNGHTNGAGAHHHDETLDGENSQAAALTKKVLLRPKVLLDTVSQFV</sequence>
<comment type="caution">
    <text evidence="2">The sequence shown here is derived from an EMBL/GenBank/DDBJ whole genome shotgun (WGS) entry which is preliminary data.</text>
</comment>
<accession>A0A4R0RI67</accession>
<feature type="region of interest" description="Disordered" evidence="1">
    <location>
        <begin position="503"/>
        <end position="561"/>
    </location>
</feature>
<reference evidence="2 3" key="1">
    <citation type="submission" date="2018-11" db="EMBL/GenBank/DDBJ databases">
        <title>Genome assembly of Steccherinum ochraceum LE-BIN_3174, the white-rot fungus of the Steccherinaceae family (The Residual Polyporoid clade, Polyporales, Basidiomycota).</title>
        <authorList>
            <person name="Fedorova T.V."/>
            <person name="Glazunova O.A."/>
            <person name="Landesman E.O."/>
            <person name="Moiseenko K.V."/>
            <person name="Psurtseva N.V."/>
            <person name="Savinova O.S."/>
            <person name="Shakhova N.V."/>
            <person name="Tyazhelova T.V."/>
            <person name="Vasina D.V."/>
        </authorList>
    </citation>
    <scope>NUCLEOTIDE SEQUENCE [LARGE SCALE GENOMIC DNA]</scope>
    <source>
        <strain evidence="2 3">LE-BIN_3174</strain>
    </source>
</reference>
<protein>
    <submittedName>
        <fullName evidence="2">Uncharacterized protein</fullName>
    </submittedName>
</protein>
<feature type="region of interest" description="Disordered" evidence="1">
    <location>
        <begin position="38"/>
        <end position="140"/>
    </location>
</feature>
<organism evidence="2 3">
    <name type="scientific">Steccherinum ochraceum</name>
    <dbReference type="NCBI Taxonomy" id="92696"/>
    <lineage>
        <taxon>Eukaryota</taxon>
        <taxon>Fungi</taxon>
        <taxon>Dikarya</taxon>
        <taxon>Basidiomycota</taxon>
        <taxon>Agaricomycotina</taxon>
        <taxon>Agaricomycetes</taxon>
        <taxon>Polyporales</taxon>
        <taxon>Steccherinaceae</taxon>
        <taxon>Steccherinum</taxon>
    </lineage>
</organism>
<feature type="compositionally biased region" description="Basic and acidic residues" evidence="1">
    <location>
        <begin position="506"/>
        <end position="515"/>
    </location>
</feature>
<feature type="compositionally biased region" description="Polar residues" evidence="1">
    <location>
        <begin position="52"/>
        <end position="71"/>
    </location>
</feature>
<evidence type="ECO:0000313" key="2">
    <source>
        <dbReference type="EMBL" id="TCD67146.1"/>
    </source>
</evidence>
<gene>
    <name evidence="2" type="ORF">EIP91_000430</name>
</gene>
<name>A0A4R0RI67_9APHY</name>
<evidence type="ECO:0000313" key="3">
    <source>
        <dbReference type="Proteomes" id="UP000292702"/>
    </source>
</evidence>
<keyword evidence="3" id="KW-1185">Reference proteome</keyword>
<feature type="compositionally biased region" description="Basic and acidic residues" evidence="1">
    <location>
        <begin position="99"/>
        <end position="140"/>
    </location>
</feature>
<dbReference type="STRING" id="92696.A0A4R0RI67"/>
<evidence type="ECO:0000256" key="1">
    <source>
        <dbReference type="SAM" id="MobiDB-lite"/>
    </source>
</evidence>
<feature type="compositionally biased region" description="Low complexity" evidence="1">
    <location>
        <begin position="73"/>
        <end position="98"/>
    </location>
</feature>
<proteinExistence type="predicted"/>